<dbReference type="InterPro" id="IPR015500">
    <property type="entry name" value="Peptidase_S8_subtilisin-rel"/>
</dbReference>
<dbReference type="InterPro" id="IPR011659">
    <property type="entry name" value="WD40"/>
</dbReference>
<feature type="non-terminal residue" evidence="6">
    <location>
        <position position="1"/>
    </location>
</feature>
<dbReference type="InterPro" id="IPR036852">
    <property type="entry name" value="Peptidase_S8/S53_dom_sf"/>
</dbReference>
<dbReference type="PROSITE" id="PS51892">
    <property type="entry name" value="SUBTILASE"/>
    <property type="match status" value="1"/>
</dbReference>
<dbReference type="SUPFAM" id="SSF82171">
    <property type="entry name" value="DPP6 N-terminal domain-like"/>
    <property type="match status" value="1"/>
</dbReference>
<dbReference type="InterPro" id="IPR050131">
    <property type="entry name" value="Peptidase_S8_subtilisin-like"/>
</dbReference>
<dbReference type="CDD" id="cd00063">
    <property type="entry name" value="FN3"/>
    <property type="match status" value="1"/>
</dbReference>
<dbReference type="Gene3D" id="2.120.10.30">
    <property type="entry name" value="TolB, C-terminal domain"/>
    <property type="match status" value="1"/>
</dbReference>
<dbReference type="Pfam" id="PF07676">
    <property type="entry name" value="PD40"/>
    <property type="match status" value="1"/>
</dbReference>
<dbReference type="EMBL" id="LAZR01008961">
    <property type="protein sequence ID" value="KKM75540.1"/>
    <property type="molecule type" value="Genomic_DNA"/>
</dbReference>
<gene>
    <name evidence="6" type="ORF">LCGC14_1389220</name>
</gene>
<dbReference type="InterPro" id="IPR023828">
    <property type="entry name" value="Peptidase_S8_Ser-AS"/>
</dbReference>
<evidence type="ECO:0000256" key="4">
    <source>
        <dbReference type="ARBA" id="ARBA00022825"/>
    </source>
</evidence>
<dbReference type="InterPro" id="IPR034204">
    <property type="entry name" value="PfSUB1-like_cat_dom"/>
</dbReference>
<dbReference type="InterPro" id="IPR003961">
    <property type="entry name" value="FN3_dom"/>
</dbReference>
<dbReference type="InterPro" id="IPR000209">
    <property type="entry name" value="Peptidase_S8/S53_dom"/>
</dbReference>
<evidence type="ECO:0000256" key="1">
    <source>
        <dbReference type="ARBA" id="ARBA00011073"/>
    </source>
</evidence>
<protein>
    <recommendedName>
        <fullName evidence="5">Fibronectin type-III domain-containing protein</fullName>
    </recommendedName>
</protein>
<dbReference type="InterPro" id="IPR003599">
    <property type="entry name" value="Ig_sub"/>
</dbReference>
<dbReference type="SUPFAM" id="SSF52743">
    <property type="entry name" value="Subtilisin-like"/>
    <property type="match status" value="1"/>
</dbReference>
<evidence type="ECO:0000256" key="3">
    <source>
        <dbReference type="ARBA" id="ARBA00022801"/>
    </source>
</evidence>
<dbReference type="SMART" id="SM00409">
    <property type="entry name" value="IG"/>
    <property type="match status" value="2"/>
</dbReference>
<dbReference type="PROSITE" id="PS00137">
    <property type="entry name" value="SUBTILASE_HIS"/>
    <property type="match status" value="1"/>
</dbReference>
<accession>A0A0F9MFZ3</accession>
<dbReference type="InterPro" id="IPR036116">
    <property type="entry name" value="FN3_sf"/>
</dbReference>
<dbReference type="Gene3D" id="3.40.50.200">
    <property type="entry name" value="Peptidase S8/S53 domain"/>
    <property type="match status" value="1"/>
</dbReference>
<dbReference type="PANTHER" id="PTHR43806:SF11">
    <property type="entry name" value="CEREVISIN-RELATED"/>
    <property type="match status" value="1"/>
</dbReference>
<dbReference type="InterPro" id="IPR011042">
    <property type="entry name" value="6-blade_b-propeller_TolB-like"/>
</dbReference>
<comment type="caution">
    <text evidence="6">The sequence shown here is derived from an EMBL/GenBank/DDBJ whole genome shotgun (WGS) entry which is preliminary data.</text>
</comment>
<dbReference type="GO" id="GO:0006508">
    <property type="term" value="P:proteolysis"/>
    <property type="evidence" value="ECO:0007669"/>
    <property type="project" value="UniProtKB-KW"/>
</dbReference>
<keyword evidence="4" id="KW-0720">Serine protease</keyword>
<reference evidence="6" key="1">
    <citation type="journal article" date="2015" name="Nature">
        <title>Complex archaea that bridge the gap between prokaryotes and eukaryotes.</title>
        <authorList>
            <person name="Spang A."/>
            <person name="Saw J.H."/>
            <person name="Jorgensen S.L."/>
            <person name="Zaremba-Niedzwiedzka K."/>
            <person name="Martijn J."/>
            <person name="Lind A.E."/>
            <person name="van Eijk R."/>
            <person name="Schleper C."/>
            <person name="Guy L."/>
            <person name="Ettema T.J."/>
        </authorList>
    </citation>
    <scope>NUCLEOTIDE SEQUENCE</scope>
</reference>
<feature type="non-terminal residue" evidence="6">
    <location>
        <position position="1436"/>
    </location>
</feature>
<dbReference type="PANTHER" id="PTHR43806">
    <property type="entry name" value="PEPTIDASE S8"/>
    <property type="match status" value="1"/>
</dbReference>
<dbReference type="Pfam" id="PF00082">
    <property type="entry name" value="Peptidase_S8"/>
    <property type="match status" value="1"/>
</dbReference>
<dbReference type="Gene3D" id="2.60.40.10">
    <property type="entry name" value="Immunoglobulins"/>
    <property type="match status" value="1"/>
</dbReference>
<evidence type="ECO:0000313" key="6">
    <source>
        <dbReference type="EMBL" id="KKM75540.1"/>
    </source>
</evidence>
<dbReference type="CDD" id="cd07473">
    <property type="entry name" value="Peptidases_S8_Subtilisin_like"/>
    <property type="match status" value="1"/>
</dbReference>
<name>A0A0F9MFZ3_9ZZZZ</name>
<dbReference type="PRINTS" id="PR00723">
    <property type="entry name" value="SUBTILISIN"/>
</dbReference>
<proteinExistence type="inferred from homology"/>
<dbReference type="PROSITE" id="PS00138">
    <property type="entry name" value="SUBTILASE_SER"/>
    <property type="match status" value="1"/>
</dbReference>
<evidence type="ECO:0000256" key="2">
    <source>
        <dbReference type="ARBA" id="ARBA00022670"/>
    </source>
</evidence>
<feature type="domain" description="Fibronectin type-III" evidence="5">
    <location>
        <begin position="359"/>
        <end position="453"/>
    </location>
</feature>
<dbReference type="GO" id="GO:0004252">
    <property type="term" value="F:serine-type endopeptidase activity"/>
    <property type="evidence" value="ECO:0007669"/>
    <property type="project" value="InterPro"/>
</dbReference>
<keyword evidence="2" id="KW-0645">Protease</keyword>
<evidence type="ECO:0000259" key="5">
    <source>
        <dbReference type="PROSITE" id="PS50853"/>
    </source>
</evidence>
<organism evidence="6">
    <name type="scientific">marine sediment metagenome</name>
    <dbReference type="NCBI Taxonomy" id="412755"/>
    <lineage>
        <taxon>unclassified sequences</taxon>
        <taxon>metagenomes</taxon>
        <taxon>ecological metagenomes</taxon>
    </lineage>
</organism>
<keyword evidence="3" id="KW-0378">Hydrolase</keyword>
<dbReference type="InterPro" id="IPR022398">
    <property type="entry name" value="Peptidase_S8_His-AS"/>
</dbReference>
<dbReference type="PROSITE" id="PS50853">
    <property type="entry name" value="FN3"/>
    <property type="match status" value="1"/>
</dbReference>
<sequence>MWTNVNEIPGNGIDDDANGYIDDTKGWDFFNKDNDPFDDNSHGTHVSGTVAAVANNTKGVAGVSWNSRIMALKFLSGAGSGYSSDAAVATRYAADNGAKVINNSWGSYGSPYEDQTLSDALDYAHDVHNVVIVNAAGNSYGDVYKATPANNNNVIAVAATNSSDTRASFSNYGQRIDVAAPGVYIKSSIPGNSYANFSGTSMASPHVAGLVGLLLSAEPTLNNEEVRQILKSSIDDLGASGWDIYYGAGRINANKTLSRGSVLKAHIDSPGPSIVYETVDIRGSASGPNFKNYQLEYGSGSNPSSWNVLTTSSTPVDNGVLYSLDTTALSDGTYTLKLTAEDTSGRKFYFHSYLNTKNTPSAPKNLLTSAKDAQIKLYWQKATADSNLILDYEIYRSTTKGSYSATPYATVSTTSYTDASVEAGRIYYYKIRAKNTEKFSPYTGEVKAKLGFHWPIDRISTDSAGVESSRGGWTPTMSADGRYIAFDSDSSNLVPGDANGTWDVYVRDTQTGTTTRVSTDSSGTEGNDASWWASISPDGRYVAFASDASNLVAGDDNNESDVFLKDTQTGVVTRISEDAVGNDANADSWISSISADNRYVVFYSKASNLVAGDTNAAYDVFLKDTSTGSIQMVSTDSSNNPGNSNSFIDYPSVISTDGRYITFNSRATNLVANDTNGKSDVFMKDMQNGQTTRISTDSSGNQGNSGSYTSTISADGRYIAFDSYASNLVATDSNGAYDVFVKDTQTGAAQLVSADSSSNQGNDDSWWPTISSDGSSVAFESSATNLTEGGNNTYNVFVKELQAGGISMVSTDYSGNFGNHWMATQAAISADGSVVAFDSYAKNLVENDTNNWPDVFVRGINYELYSVVEPGLKTAGEAYNFTVSLKDQFGNPKADYTGPVTFSSSDPLAVLPTDDGTGWINGQKTFSVILKTAGTQNITVTDFIDSNLVNMFEVSVNPAAADYVNITPSTNQTVTAGQTIQFSYDAKDVYGNDIDSENISWTNTDSNGLFTKTTAGTYQVKASSGGVESSTVNVTVNIGPLAKVNILPSANQTITAGNSLQFSAQGQDAYNNDILGLSYSWTNADANGLFSKTVTGDYYIKASSGGIDSSNVRVTVTPSNLATFGFGITPLIANQVNAAASSIEAGKQFFLTVFSYDTYGNIKSDYSGPIAFGSSDGRAVLPADDGTNWINGIKSFNMTLYTAGQQNVSLSDSGKLINGSVSINVTDTRFERLPNIISVSHPNSASYYSNNDVLASFIASDISGVSGYSFMVDRNPASMPDAISEGPSNTVLYNNLANGIWYMHVRAVDRYGNWSQARHFRVNIDSYKPRTFAPYKNYARRNRRGVATARLYWKVFDPYTAGAAYVKLKVKKKIYSKIRAKRKALYYKRYKAYKAKYLYYRTRNRTIAGRYYRGARIYYKRYRRVKVYYWRTVKIV</sequence>
<dbReference type="InterPro" id="IPR013783">
    <property type="entry name" value="Ig-like_fold"/>
</dbReference>
<comment type="similarity">
    <text evidence="1">Belongs to the peptidase S8 family.</text>
</comment>
<dbReference type="SUPFAM" id="SSF49265">
    <property type="entry name" value="Fibronectin type III"/>
    <property type="match status" value="1"/>
</dbReference>